<name>J9CPY6_9ZZZZ</name>
<dbReference type="NCBIfam" id="NF033550">
    <property type="entry name" value="transpos_ISL3"/>
    <property type="match status" value="1"/>
</dbReference>
<evidence type="ECO:0000259" key="1">
    <source>
        <dbReference type="Pfam" id="PF01610"/>
    </source>
</evidence>
<dbReference type="InterPro" id="IPR047951">
    <property type="entry name" value="Transpos_ISL3"/>
</dbReference>
<dbReference type="AlphaFoldDB" id="J9CPY6"/>
<feature type="domain" description="Transposase IS204/IS1001/IS1096/IS1165 zinc-finger" evidence="2">
    <location>
        <begin position="48"/>
        <end position="90"/>
    </location>
</feature>
<organism evidence="3">
    <name type="scientific">gut metagenome</name>
    <dbReference type="NCBI Taxonomy" id="749906"/>
    <lineage>
        <taxon>unclassified sequences</taxon>
        <taxon>metagenomes</taxon>
        <taxon>organismal metagenomes</taxon>
    </lineage>
</organism>
<dbReference type="PANTHER" id="PTHR33498">
    <property type="entry name" value="TRANSPOSASE FOR INSERTION SEQUENCE ELEMENT IS1557"/>
    <property type="match status" value="1"/>
</dbReference>
<evidence type="ECO:0000313" key="3">
    <source>
        <dbReference type="EMBL" id="EJX02191.1"/>
    </source>
</evidence>
<sequence length="378" mass="44194">PTTQKGRMISMLNQDYTAKLLDLEDVMITNVESISEELHVYIELPRKKHVCPACGAVTDCVHDYRMQTIKDVPLARNTFLHLRKRRYRCGCGKRFFEKNTFLPRYYRVTSRLVAAILCAFQKVVSAKDIGCRFNVSGATAMRYFRSVNFKPKELPEVVAIDEFKGNSGGQKYNSIITDPQHRKVIDILPNRYENDLIRYFSQFESKKNVKYFVCDMNPHFKQIGKICFKNAVIVADRYHVIRQVNWAMERVRKNEQNKLSARFRKYFKKSKYLLTKPMEKLTEEEMERLALMFEIAPRLADAYRLKNEFLAVIHSGSSTVGRQKLADWLLSAEVMELPEFHDCTKAYHNWFNEILNSMDAPWSNGFTEGCNNKTKVLK</sequence>
<accession>J9CPY6</accession>
<dbReference type="Pfam" id="PF01610">
    <property type="entry name" value="DDE_Tnp_ISL3"/>
    <property type="match status" value="1"/>
</dbReference>
<feature type="non-terminal residue" evidence="3">
    <location>
        <position position="1"/>
    </location>
</feature>
<dbReference type="InterPro" id="IPR002560">
    <property type="entry name" value="Transposase_DDE"/>
</dbReference>
<proteinExistence type="predicted"/>
<comment type="caution">
    <text evidence="3">The sequence shown here is derived from an EMBL/GenBank/DDBJ whole genome shotgun (WGS) entry which is preliminary data.</text>
</comment>
<evidence type="ECO:0000259" key="2">
    <source>
        <dbReference type="Pfam" id="PF14690"/>
    </source>
</evidence>
<protein>
    <submittedName>
        <fullName evidence="3">Transposase is204/is1001/is1096/is1165 family protein</fullName>
    </submittedName>
</protein>
<dbReference type="Pfam" id="PF14690">
    <property type="entry name" value="Zn_ribbon_ISL3"/>
    <property type="match status" value="1"/>
</dbReference>
<dbReference type="PANTHER" id="PTHR33498:SF1">
    <property type="entry name" value="TRANSPOSASE FOR INSERTION SEQUENCE ELEMENT IS1557"/>
    <property type="match status" value="1"/>
</dbReference>
<reference evidence="3" key="1">
    <citation type="journal article" date="2012" name="PLoS ONE">
        <title>Gene sets for utilization of primary and secondary nutrition supplies in the distal gut of endangered iberian lynx.</title>
        <authorList>
            <person name="Alcaide M."/>
            <person name="Messina E."/>
            <person name="Richter M."/>
            <person name="Bargiela R."/>
            <person name="Peplies J."/>
            <person name="Huws S.A."/>
            <person name="Newbold C.J."/>
            <person name="Golyshin P.N."/>
            <person name="Simon M.A."/>
            <person name="Lopez G."/>
            <person name="Yakimov M.M."/>
            <person name="Ferrer M."/>
        </authorList>
    </citation>
    <scope>NUCLEOTIDE SEQUENCE</scope>
</reference>
<gene>
    <name evidence="3" type="ORF">EVA_09703</name>
</gene>
<feature type="non-terminal residue" evidence="3">
    <location>
        <position position="378"/>
    </location>
</feature>
<dbReference type="EMBL" id="AMCI01002652">
    <property type="protein sequence ID" value="EJX02191.1"/>
    <property type="molecule type" value="Genomic_DNA"/>
</dbReference>
<feature type="domain" description="Transposase IS204/IS1001/IS1096/IS1165 DDE" evidence="1">
    <location>
        <begin position="158"/>
        <end position="378"/>
    </location>
</feature>
<dbReference type="InterPro" id="IPR029261">
    <property type="entry name" value="Transposase_Znf"/>
</dbReference>